<feature type="compositionally biased region" description="Basic residues" evidence="1">
    <location>
        <begin position="103"/>
        <end position="127"/>
    </location>
</feature>
<sequence>MAGRRGHDEVGRWANRRWLGLTGAKRQPGSSVSIGLRNRGPIREPERRSCNVPKRPRTQRRGDNVLGSTVYGGWQFQQVVVVSLSGARDAWCGMPTAHYASHPNHRHMDRGVQARRRLASTQARRRASASSRDRAGERERAGELL</sequence>
<feature type="region of interest" description="Disordered" evidence="1">
    <location>
        <begin position="99"/>
        <end position="145"/>
    </location>
</feature>
<name>A0A6G1KNV1_9PLEO</name>
<evidence type="ECO:0000313" key="2">
    <source>
        <dbReference type="EMBL" id="KAF2714007.1"/>
    </source>
</evidence>
<proteinExistence type="predicted"/>
<organism evidence="2 3">
    <name type="scientific">Pleomassaria siparia CBS 279.74</name>
    <dbReference type="NCBI Taxonomy" id="1314801"/>
    <lineage>
        <taxon>Eukaryota</taxon>
        <taxon>Fungi</taxon>
        <taxon>Dikarya</taxon>
        <taxon>Ascomycota</taxon>
        <taxon>Pezizomycotina</taxon>
        <taxon>Dothideomycetes</taxon>
        <taxon>Pleosporomycetidae</taxon>
        <taxon>Pleosporales</taxon>
        <taxon>Pleomassariaceae</taxon>
        <taxon>Pleomassaria</taxon>
    </lineage>
</organism>
<feature type="compositionally biased region" description="Basic and acidic residues" evidence="1">
    <location>
        <begin position="131"/>
        <end position="145"/>
    </location>
</feature>
<keyword evidence="3" id="KW-1185">Reference proteome</keyword>
<evidence type="ECO:0000256" key="1">
    <source>
        <dbReference type="SAM" id="MobiDB-lite"/>
    </source>
</evidence>
<evidence type="ECO:0000313" key="3">
    <source>
        <dbReference type="Proteomes" id="UP000799428"/>
    </source>
</evidence>
<dbReference type="EMBL" id="MU005765">
    <property type="protein sequence ID" value="KAF2714007.1"/>
    <property type="molecule type" value="Genomic_DNA"/>
</dbReference>
<protein>
    <submittedName>
        <fullName evidence="2">Uncharacterized protein</fullName>
    </submittedName>
</protein>
<dbReference type="Proteomes" id="UP000799428">
    <property type="component" value="Unassembled WGS sequence"/>
</dbReference>
<reference evidence="2" key="1">
    <citation type="journal article" date="2020" name="Stud. Mycol.">
        <title>101 Dothideomycetes genomes: a test case for predicting lifestyles and emergence of pathogens.</title>
        <authorList>
            <person name="Haridas S."/>
            <person name="Albert R."/>
            <person name="Binder M."/>
            <person name="Bloem J."/>
            <person name="Labutti K."/>
            <person name="Salamov A."/>
            <person name="Andreopoulos B."/>
            <person name="Baker S."/>
            <person name="Barry K."/>
            <person name="Bills G."/>
            <person name="Bluhm B."/>
            <person name="Cannon C."/>
            <person name="Castanera R."/>
            <person name="Culley D."/>
            <person name="Daum C."/>
            <person name="Ezra D."/>
            <person name="Gonzalez J."/>
            <person name="Henrissat B."/>
            <person name="Kuo A."/>
            <person name="Liang C."/>
            <person name="Lipzen A."/>
            <person name="Lutzoni F."/>
            <person name="Magnuson J."/>
            <person name="Mondo S."/>
            <person name="Nolan M."/>
            <person name="Ohm R."/>
            <person name="Pangilinan J."/>
            <person name="Park H.-J."/>
            <person name="Ramirez L."/>
            <person name="Alfaro M."/>
            <person name="Sun H."/>
            <person name="Tritt A."/>
            <person name="Yoshinaga Y."/>
            <person name="Zwiers L.-H."/>
            <person name="Turgeon B."/>
            <person name="Goodwin S."/>
            <person name="Spatafora J."/>
            <person name="Crous P."/>
            <person name="Grigoriev I."/>
        </authorList>
    </citation>
    <scope>NUCLEOTIDE SEQUENCE</scope>
    <source>
        <strain evidence="2">CBS 279.74</strain>
    </source>
</reference>
<gene>
    <name evidence="2" type="ORF">K504DRAFT_450616</name>
</gene>
<accession>A0A6G1KNV1</accession>
<dbReference type="AlphaFoldDB" id="A0A6G1KNV1"/>
<feature type="region of interest" description="Disordered" evidence="1">
    <location>
        <begin position="21"/>
        <end position="65"/>
    </location>
</feature>